<dbReference type="OrthoDB" id="9777884at2"/>
<dbReference type="PRINTS" id="PR01438">
    <property type="entry name" value="UNVRSLSTRESS"/>
</dbReference>
<dbReference type="CDD" id="cd00293">
    <property type="entry name" value="USP-like"/>
    <property type="match status" value="1"/>
</dbReference>
<dbReference type="SUPFAM" id="SSF52402">
    <property type="entry name" value="Adenine nucleotide alpha hydrolases-like"/>
    <property type="match status" value="1"/>
</dbReference>
<dbReference type="InterPro" id="IPR006016">
    <property type="entry name" value="UspA"/>
</dbReference>
<evidence type="ECO:0000313" key="4">
    <source>
        <dbReference type="Proteomes" id="UP000247459"/>
    </source>
</evidence>
<sequence>MLERIVVAVDGSDHAHKALETAVDLAENLKHPARLIIVHVNPSISLNEPALGVDLEARIAEEGRHIIAPVEQLLSGHSIPYETLLIAGDPVNEICRVSREREGNLIVMGTGGKSVLAEIVVGSVSHGVLKQAECPVLTVK</sequence>
<proteinExistence type="inferred from homology"/>
<dbReference type="PANTHER" id="PTHR46268">
    <property type="entry name" value="STRESS RESPONSE PROTEIN NHAX"/>
    <property type="match status" value="1"/>
</dbReference>
<dbReference type="RefSeq" id="WP_095362090.1">
    <property type="nucleotide sequence ID" value="NZ_JAXBDC010000010.1"/>
</dbReference>
<dbReference type="GO" id="GO:0008984">
    <property type="term" value="F:protein-glutamate methylesterase activity"/>
    <property type="evidence" value="ECO:0007669"/>
    <property type="project" value="UniProtKB-EC"/>
</dbReference>
<feature type="domain" description="UspA" evidence="2">
    <location>
        <begin position="1"/>
        <end position="140"/>
    </location>
</feature>
<dbReference type="Pfam" id="PF00582">
    <property type="entry name" value="Usp"/>
    <property type="match status" value="1"/>
</dbReference>
<dbReference type="Proteomes" id="UP000247459">
    <property type="component" value="Unassembled WGS sequence"/>
</dbReference>
<dbReference type="Gene3D" id="3.40.50.620">
    <property type="entry name" value="HUPs"/>
    <property type="match status" value="1"/>
</dbReference>
<dbReference type="InterPro" id="IPR014729">
    <property type="entry name" value="Rossmann-like_a/b/a_fold"/>
</dbReference>
<comment type="caution">
    <text evidence="3">The sequence shown here is derived from an EMBL/GenBank/DDBJ whole genome shotgun (WGS) entry which is preliminary data.</text>
</comment>
<evidence type="ECO:0000259" key="2">
    <source>
        <dbReference type="Pfam" id="PF00582"/>
    </source>
</evidence>
<organism evidence="3 4">
    <name type="scientific">Paenibacillus illinoisensis</name>
    <dbReference type="NCBI Taxonomy" id="59845"/>
    <lineage>
        <taxon>Bacteria</taxon>
        <taxon>Bacillati</taxon>
        <taxon>Bacillota</taxon>
        <taxon>Bacilli</taxon>
        <taxon>Bacillales</taxon>
        <taxon>Paenibacillaceae</taxon>
        <taxon>Paenibacillus</taxon>
    </lineage>
</organism>
<name>A0A2W0CFD1_9BACL</name>
<dbReference type="EC" id="3.1.1.61" evidence="3"/>
<accession>A0A2W0CFD1</accession>
<evidence type="ECO:0000256" key="1">
    <source>
        <dbReference type="ARBA" id="ARBA00008791"/>
    </source>
</evidence>
<dbReference type="InterPro" id="IPR006015">
    <property type="entry name" value="Universal_stress_UspA"/>
</dbReference>
<keyword evidence="3" id="KW-0378">Hydrolase</keyword>
<dbReference type="AlphaFoldDB" id="A0A2W0CFD1"/>
<dbReference type="EMBL" id="PRLG01000001">
    <property type="protein sequence ID" value="PYY31386.1"/>
    <property type="molecule type" value="Genomic_DNA"/>
</dbReference>
<dbReference type="PANTHER" id="PTHR46268:SF15">
    <property type="entry name" value="UNIVERSAL STRESS PROTEIN HP_0031"/>
    <property type="match status" value="1"/>
</dbReference>
<reference evidence="3 4" key="1">
    <citation type="submission" date="2018-01" db="EMBL/GenBank/DDBJ databases">
        <title>Genome sequence of the PGP bacterium Paenibacillus illinoisensis E3.</title>
        <authorList>
            <person name="Rolli E."/>
            <person name="Marasco R."/>
            <person name="Bessem C."/>
            <person name="Michoud G."/>
            <person name="Gaiarsa S."/>
            <person name="Borin S."/>
            <person name="Daffonchio D."/>
        </authorList>
    </citation>
    <scope>NUCLEOTIDE SEQUENCE [LARGE SCALE GENOMIC DNA]</scope>
    <source>
        <strain evidence="3 4">E3</strain>
    </source>
</reference>
<comment type="similarity">
    <text evidence="1">Belongs to the universal stress protein A family.</text>
</comment>
<evidence type="ECO:0000313" key="3">
    <source>
        <dbReference type="EMBL" id="PYY31386.1"/>
    </source>
</evidence>
<protein>
    <submittedName>
        <fullName evidence="3">Universal stress protein</fullName>
        <ecNumber evidence="3">3.1.1.61</ecNumber>
    </submittedName>
</protein>
<gene>
    <name evidence="3" type="ORF">PIL02S_00017</name>
</gene>